<evidence type="ECO:0000313" key="2">
    <source>
        <dbReference type="Proteomes" id="UP000537126"/>
    </source>
</evidence>
<accession>A0A846MT30</accession>
<comment type="caution">
    <text evidence="1">The sequence shown here is derived from an EMBL/GenBank/DDBJ whole genome shotgun (WGS) entry which is preliminary data.</text>
</comment>
<protein>
    <submittedName>
        <fullName evidence="1">Uncharacterized protein</fullName>
    </submittedName>
</protein>
<name>A0A846MT30_9BACT</name>
<gene>
    <name evidence="1" type="ORF">FHS56_002412</name>
</gene>
<sequence>MKANVKTVWYHIVSRSSSLVYELQFLSFVVLVGL</sequence>
<evidence type="ECO:0000313" key="1">
    <source>
        <dbReference type="EMBL" id="NIK74878.1"/>
    </source>
</evidence>
<proteinExistence type="predicted"/>
<dbReference type="EMBL" id="JAASRN010000009">
    <property type="protein sequence ID" value="NIK74878.1"/>
    <property type="molecule type" value="Genomic_DNA"/>
</dbReference>
<keyword evidence="2" id="KW-1185">Reference proteome</keyword>
<organism evidence="1 2">
    <name type="scientific">Thermonema lapsum</name>
    <dbReference type="NCBI Taxonomy" id="28195"/>
    <lineage>
        <taxon>Bacteria</taxon>
        <taxon>Pseudomonadati</taxon>
        <taxon>Bacteroidota</taxon>
        <taxon>Cytophagia</taxon>
        <taxon>Cytophagales</taxon>
        <taxon>Thermonemataceae</taxon>
        <taxon>Thermonema</taxon>
    </lineage>
</organism>
<reference evidence="1 2" key="1">
    <citation type="submission" date="2020-03" db="EMBL/GenBank/DDBJ databases">
        <title>Genomic Encyclopedia of Type Strains, Phase IV (KMG-IV): sequencing the most valuable type-strain genomes for metagenomic binning, comparative biology and taxonomic classification.</title>
        <authorList>
            <person name="Goeker M."/>
        </authorList>
    </citation>
    <scope>NUCLEOTIDE SEQUENCE [LARGE SCALE GENOMIC DNA]</scope>
    <source>
        <strain evidence="1 2">DSM 5718</strain>
    </source>
</reference>
<dbReference type="Proteomes" id="UP000537126">
    <property type="component" value="Unassembled WGS sequence"/>
</dbReference>
<dbReference type="AlphaFoldDB" id="A0A846MT30"/>